<protein>
    <recommendedName>
        <fullName evidence="3">Lipoprotein</fullName>
    </recommendedName>
</protein>
<dbReference type="Proteomes" id="UP000306552">
    <property type="component" value="Unassembled WGS sequence"/>
</dbReference>
<gene>
    <name evidence="1" type="ORF">FCN74_07325</name>
</gene>
<evidence type="ECO:0000313" key="2">
    <source>
        <dbReference type="Proteomes" id="UP000306552"/>
    </source>
</evidence>
<name>A0A4U5TP24_9FLAO</name>
<organism evidence="1 2">
    <name type="scientific">Mesohalobacter halotolerans</name>
    <dbReference type="NCBI Taxonomy" id="1883405"/>
    <lineage>
        <taxon>Bacteria</taxon>
        <taxon>Pseudomonadati</taxon>
        <taxon>Bacteroidota</taxon>
        <taxon>Flavobacteriia</taxon>
        <taxon>Flavobacteriales</taxon>
        <taxon>Flavobacteriaceae</taxon>
        <taxon>Mesohalobacter</taxon>
    </lineage>
</organism>
<dbReference type="EMBL" id="SWMU01000003">
    <property type="protein sequence ID" value="TKS55839.1"/>
    <property type="molecule type" value="Genomic_DNA"/>
</dbReference>
<accession>A0A4U5TP24</accession>
<evidence type="ECO:0008006" key="3">
    <source>
        <dbReference type="Google" id="ProtNLM"/>
    </source>
</evidence>
<evidence type="ECO:0000313" key="1">
    <source>
        <dbReference type="EMBL" id="TKS55839.1"/>
    </source>
</evidence>
<keyword evidence="2" id="KW-1185">Reference proteome</keyword>
<dbReference type="PROSITE" id="PS51257">
    <property type="entry name" value="PROKAR_LIPOPROTEIN"/>
    <property type="match status" value="1"/>
</dbReference>
<dbReference type="AlphaFoldDB" id="A0A4U5TP24"/>
<dbReference type="RefSeq" id="WP_138931954.1">
    <property type="nucleotide sequence ID" value="NZ_SWMU01000003.1"/>
</dbReference>
<sequence>MKRIILILTASVFLFSCGSKVKYVKETGATELKEPFKAKNFQDTDTEFYSIRNSVGTNLNAIKAESLAAAQADFSQRIVVALKSIAELKLTNKDEASTSDFNLKLNGIGNNSIKKIKIVDSKIYTRGANKGSTSTKYDYWAVYKVELAEVVKLANSSNLGFEVTAEDF</sequence>
<proteinExistence type="predicted"/>
<comment type="caution">
    <text evidence="1">The sequence shown here is derived from an EMBL/GenBank/DDBJ whole genome shotgun (WGS) entry which is preliminary data.</text>
</comment>
<reference evidence="1 2" key="1">
    <citation type="submission" date="2019-04" db="EMBL/GenBank/DDBJ databases">
        <title>Psychroflexus halotolerans sp. nov., isolated from a marine solar saltern.</title>
        <authorList>
            <person name="Feng X."/>
        </authorList>
    </citation>
    <scope>NUCLEOTIDE SEQUENCE [LARGE SCALE GENOMIC DNA]</scope>
    <source>
        <strain evidence="1 2">WDS2C27</strain>
    </source>
</reference>